<dbReference type="SUPFAM" id="SSF54909">
    <property type="entry name" value="Dimeric alpha+beta barrel"/>
    <property type="match status" value="1"/>
</dbReference>
<keyword evidence="2" id="KW-1185">Reference proteome</keyword>
<accession>A0AA50DPK4</accession>
<reference evidence="1 2" key="1">
    <citation type="submission" date="2023-07" db="EMBL/GenBank/DDBJ databases">
        <title>Pathogenic bacteria of pear tree diseases.</title>
        <authorList>
            <person name="Zhang Z."/>
            <person name="He L."/>
            <person name="Huang R."/>
        </authorList>
    </citation>
    <scope>NUCLEOTIDE SEQUENCE [LARGE SCALE GENOMIC DNA]</scope>
    <source>
        <strain evidence="1 2">DE2</strain>
    </source>
</reference>
<dbReference type="InterPro" id="IPR011008">
    <property type="entry name" value="Dimeric_a/b-barrel"/>
</dbReference>
<dbReference type="AlphaFoldDB" id="A0AA50DPK4"/>
<dbReference type="KEGG" id="epi:Q3V30_04990"/>
<sequence length="116" mass="13727">MSGGQRYCQALDLADDPELQQQYRELHQHIWPEITRHLQRYGITQMEIYLLGTRLVMIMETAPDFDAAQFAASSAQDARVREWEALMWRYQRPTPWTPPGEKWVAMERIFSLQSQI</sequence>
<proteinExistence type="predicted"/>
<organism evidence="1 2">
    <name type="scientific">Erwinia pyri</name>
    <dbReference type="NCBI Taxonomy" id="3062598"/>
    <lineage>
        <taxon>Bacteria</taxon>
        <taxon>Pseudomonadati</taxon>
        <taxon>Pseudomonadota</taxon>
        <taxon>Gammaproteobacteria</taxon>
        <taxon>Enterobacterales</taxon>
        <taxon>Erwiniaceae</taxon>
        <taxon>Erwinia</taxon>
    </lineage>
</organism>
<dbReference type="Proteomes" id="UP001228139">
    <property type="component" value="Chromosome"/>
</dbReference>
<dbReference type="RefSeq" id="WP_306211054.1">
    <property type="nucleotide sequence ID" value="NZ_CP132353.1"/>
</dbReference>
<dbReference type="EMBL" id="CP132353">
    <property type="protein sequence ID" value="WLS79860.1"/>
    <property type="molecule type" value="Genomic_DNA"/>
</dbReference>
<dbReference type="GO" id="GO:0016857">
    <property type="term" value="F:racemase and epimerase activity, acting on carbohydrates and derivatives"/>
    <property type="evidence" value="ECO:0007669"/>
    <property type="project" value="InterPro"/>
</dbReference>
<dbReference type="PANTHER" id="PTHR43239:SF1">
    <property type="entry name" value="UPF0734 PROTEIN DDB_G0273871_DDB_G0273177"/>
    <property type="match status" value="1"/>
</dbReference>
<evidence type="ECO:0000313" key="2">
    <source>
        <dbReference type="Proteomes" id="UP001228139"/>
    </source>
</evidence>
<gene>
    <name evidence="1" type="ORF">Q3V30_04990</name>
</gene>
<dbReference type="Gene3D" id="3.30.70.100">
    <property type="match status" value="1"/>
</dbReference>
<dbReference type="Pfam" id="PF05336">
    <property type="entry name" value="rhaM"/>
    <property type="match status" value="1"/>
</dbReference>
<name>A0AA50DPK4_9GAMM</name>
<protein>
    <submittedName>
        <fullName evidence="1">L-rhamnose mutarotase</fullName>
    </submittedName>
</protein>
<dbReference type="PANTHER" id="PTHR43239">
    <property type="entry name" value="UPF0734 PROTEIN DDB_G0273871/DDB_G0273177"/>
    <property type="match status" value="1"/>
</dbReference>
<evidence type="ECO:0000313" key="1">
    <source>
        <dbReference type="EMBL" id="WLS79860.1"/>
    </source>
</evidence>
<dbReference type="InterPro" id="IPR052996">
    <property type="entry name" value="Carb_Metab_Mutarotase"/>
</dbReference>
<dbReference type="InterPro" id="IPR008000">
    <property type="entry name" value="Rham/fucose_mutarotase"/>
</dbReference>